<organism evidence="6 7">
    <name type="scientific">Aquipluma nitroreducens</name>
    <dbReference type="NCBI Taxonomy" id="2010828"/>
    <lineage>
        <taxon>Bacteria</taxon>
        <taxon>Pseudomonadati</taxon>
        <taxon>Bacteroidota</taxon>
        <taxon>Bacteroidia</taxon>
        <taxon>Marinilabiliales</taxon>
        <taxon>Prolixibacteraceae</taxon>
        <taxon>Aquipluma</taxon>
    </lineage>
</organism>
<keyword evidence="3" id="KW-0812">Transmembrane</keyword>
<dbReference type="Proteomes" id="UP001193389">
    <property type="component" value="Chromosome"/>
</dbReference>
<evidence type="ECO:0000256" key="5">
    <source>
        <dbReference type="ARBA" id="ARBA00023237"/>
    </source>
</evidence>
<dbReference type="Gene3D" id="1.20.1600.10">
    <property type="entry name" value="Outer membrane efflux proteins (OEP)"/>
    <property type="match status" value="1"/>
</dbReference>
<name>A0A5K7SA70_9BACT</name>
<reference evidence="6" key="1">
    <citation type="journal article" date="2020" name="Int. J. Syst. Evol. Microbiol.">
        <title>Aquipluma nitroreducens gen. nov. sp. nov., a novel facultatively anaerobic bacterium isolated from a freshwater lake.</title>
        <authorList>
            <person name="Watanabe M."/>
            <person name="Kojima H."/>
            <person name="Fukui M."/>
        </authorList>
    </citation>
    <scope>NUCLEOTIDE SEQUENCE</scope>
    <source>
        <strain evidence="6">MeG22</strain>
    </source>
</reference>
<dbReference type="RefSeq" id="WP_318351110.1">
    <property type="nucleotide sequence ID" value="NZ_AP018694.1"/>
</dbReference>
<protein>
    <recommendedName>
        <fullName evidence="8">TolC family protein</fullName>
    </recommendedName>
</protein>
<dbReference type="SUPFAM" id="SSF56954">
    <property type="entry name" value="Outer membrane efflux proteins (OEP)"/>
    <property type="match status" value="1"/>
</dbReference>
<dbReference type="GO" id="GO:0015288">
    <property type="term" value="F:porin activity"/>
    <property type="evidence" value="ECO:0007669"/>
    <property type="project" value="TreeGrafter"/>
</dbReference>
<evidence type="ECO:0000313" key="6">
    <source>
        <dbReference type="EMBL" id="BBE18184.1"/>
    </source>
</evidence>
<keyword evidence="2" id="KW-1134">Transmembrane beta strand</keyword>
<dbReference type="EMBL" id="AP018694">
    <property type="protein sequence ID" value="BBE18184.1"/>
    <property type="molecule type" value="Genomic_DNA"/>
</dbReference>
<dbReference type="GO" id="GO:1990281">
    <property type="term" value="C:efflux pump complex"/>
    <property type="evidence" value="ECO:0007669"/>
    <property type="project" value="TreeGrafter"/>
</dbReference>
<dbReference type="GO" id="GO:0015562">
    <property type="term" value="F:efflux transmembrane transporter activity"/>
    <property type="evidence" value="ECO:0007669"/>
    <property type="project" value="InterPro"/>
</dbReference>
<keyword evidence="5" id="KW-0998">Cell outer membrane</keyword>
<dbReference type="KEGG" id="anf:AQPE_2344"/>
<proteinExistence type="predicted"/>
<dbReference type="AlphaFoldDB" id="A0A5K7SA70"/>
<evidence type="ECO:0008006" key="8">
    <source>
        <dbReference type="Google" id="ProtNLM"/>
    </source>
</evidence>
<dbReference type="PANTHER" id="PTHR30026:SF20">
    <property type="entry name" value="OUTER MEMBRANE PROTEIN TOLC"/>
    <property type="match status" value="1"/>
</dbReference>
<keyword evidence="7" id="KW-1185">Reference proteome</keyword>
<evidence type="ECO:0000256" key="2">
    <source>
        <dbReference type="ARBA" id="ARBA00022452"/>
    </source>
</evidence>
<dbReference type="InterPro" id="IPR051906">
    <property type="entry name" value="TolC-like"/>
</dbReference>
<evidence type="ECO:0000313" key="7">
    <source>
        <dbReference type="Proteomes" id="UP001193389"/>
    </source>
</evidence>
<dbReference type="GO" id="GO:0009279">
    <property type="term" value="C:cell outer membrane"/>
    <property type="evidence" value="ECO:0007669"/>
    <property type="project" value="UniProtKB-SubCell"/>
</dbReference>
<gene>
    <name evidence="6" type="ORF">AQPE_2344</name>
</gene>
<evidence type="ECO:0000256" key="1">
    <source>
        <dbReference type="ARBA" id="ARBA00004442"/>
    </source>
</evidence>
<evidence type="ECO:0000256" key="4">
    <source>
        <dbReference type="ARBA" id="ARBA00023136"/>
    </source>
</evidence>
<comment type="subcellular location">
    <subcellularLocation>
        <location evidence="1">Cell outer membrane</location>
    </subcellularLocation>
</comment>
<dbReference type="PANTHER" id="PTHR30026">
    <property type="entry name" value="OUTER MEMBRANE PROTEIN TOLC"/>
    <property type="match status" value="1"/>
</dbReference>
<accession>A0A5K7SA70</accession>
<keyword evidence="4" id="KW-0472">Membrane</keyword>
<sequence length="410" mass="46709">MQKKNLIILVLFLVTGIFVQAQSLDFYIQKGLQNSPLLKDFRNQLLSGKLDSLLTQASYKPQVNQVSQAMYAPTGKNIGYDEAITNGANYSAVLNVVQPLFNQKIKTNQFREITLSNQSIDADVRITETDLKQGITSQFLTAYSDFAQIQFNQSTLNLLKNEQSLLKSLADQGIYAQTDLMNLSVSLSAQKIAIRQAFIQYRNSLAILNFICGISDTTTVVLNKPELTIRNQFNINNSPAMLKFKIDSLKNVNSKQLIDLNYRPQLSAFADAGFMAVLPQNIPHNFGTSFGLNFTMPIYDGKQRKLQYEKTSLAENSRLDYQTFYTSQYKQQINQLTEQLKLTDELILSIRSQIAEQEKLIELYKIEIEKGLVRFPDFLNTVNNYTQTKNSLTVSEMNRLQIINQMNYLK</sequence>
<evidence type="ECO:0000256" key="3">
    <source>
        <dbReference type="ARBA" id="ARBA00022692"/>
    </source>
</evidence>